<dbReference type="RefSeq" id="WP_152307546.1">
    <property type="nucleotide sequence ID" value="NZ_CP043617.1"/>
</dbReference>
<organism evidence="6 7">
    <name type="scientific">Sulfurimonas lithotrophica</name>
    <dbReference type="NCBI Taxonomy" id="2590022"/>
    <lineage>
        <taxon>Bacteria</taxon>
        <taxon>Pseudomonadati</taxon>
        <taxon>Campylobacterota</taxon>
        <taxon>Epsilonproteobacteria</taxon>
        <taxon>Campylobacterales</taxon>
        <taxon>Sulfurimonadaceae</taxon>
        <taxon>Sulfurimonas</taxon>
    </lineage>
</organism>
<evidence type="ECO:0000256" key="2">
    <source>
        <dbReference type="ARBA" id="ARBA00022963"/>
    </source>
</evidence>
<dbReference type="KEGG" id="sulg:FJR48_07565"/>
<feature type="active site" description="Nucleophile" evidence="4">
    <location>
        <position position="43"/>
    </location>
</feature>
<dbReference type="AlphaFoldDB" id="A0A5P8P1M4"/>
<dbReference type="GO" id="GO:0016787">
    <property type="term" value="F:hydrolase activity"/>
    <property type="evidence" value="ECO:0007669"/>
    <property type="project" value="UniProtKB-UniRule"/>
</dbReference>
<feature type="short sequence motif" description="GXGXXG" evidence="4">
    <location>
        <begin position="14"/>
        <end position="19"/>
    </location>
</feature>
<evidence type="ECO:0000259" key="5">
    <source>
        <dbReference type="PROSITE" id="PS51635"/>
    </source>
</evidence>
<accession>A0A5P8P1M4</accession>
<evidence type="ECO:0000256" key="1">
    <source>
        <dbReference type="ARBA" id="ARBA00022801"/>
    </source>
</evidence>
<evidence type="ECO:0000256" key="4">
    <source>
        <dbReference type="PROSITE-ProRule" id="PRU01161"/>
    </source>
</evidence>
<dbReference type="PANTHER" id="PTHR14226">
    <property type="entry name" value="NEUROPATHY TARGET ESTERASE/SWISS CHEESE D.MELANOGASTER"/>
    <property type="match status" value="1"/>
</dbReference>
<dbReference type="OrthoDB" id="5290098at2"/>
<feature type="short sequence motif" description="DGA/G" evidence="4">
    <location>
        <begin position="155"/>
        <end position="157"/>
    </location>
</feature>
<feature type="short sequence motif" description="GXSXG" evidence="4">
    <location>
        <begin position="41"/>
        <end position="45"/>
    </location>
</feature>
<protein>
    <submittedName>
        <fullName evidence="6">Patatin</fullName>
    </submittedName>
</protein>
<dbReference type="Proteomes" id="UP000326944">
    <property type="component" value="Chromosome"/>
</dbReference>
<sequence>MVGDTKEIVLALSGGGARGAYHLGVLQYLDEQNIKVKAICGTSIGSIIAASYASGVSPKEQLEIFKSKGLKKMFSFAWFRESLFNVNVNIPCIDALIKKSRFEELDIPVYITAMDLQNGDEIYFNRGDIRTLCTASSALVPMFKPVEHEGKVLVDGGFFNHMPYKPLKKYDYPLVGVNLNPIVKKASRPRLMSYLKKVIAIRMFITADSQRDEYDYYISNDEILKYSIFSLKNFDELFELGYADAKKVFSV</sequence>
<feature type="domain" description="PNPLA" evidence="5">
    <location>
        <begin position="10"/>
        <end position="168"/>
    </location>
</feature>
<dbReference type="InterPro" id="IPR050301">
    <property type="entry name" value="NTE"/>
</dbReference>
<name>A0A5P8P1M4_9BACT</name>
<feature type="active site" description="Proton acceptor" evidence="4">
    <location>
        <position position="155"/>
    </location>
</feature>
<dbReference type="InterPro" id="IPR002641">
    <property type="entry name" value="PNPLA_dom"/>
</dbReference>
<keyword evidence="1 4" id="KW-0378">Hydrolase</keyword>
<keyword evidence="7" id="KW-1185">Reference proteome</keyword>
<evidence type="ECO:0000313" key="6">
    <source>
        <dbReference type="EMBL" id="QFR49599.1"/>
    </source>
</evidence>
<keyword evidence="2 4" id="KW-0442">Lipid degradation</keyword>
<dbReference type="SUPFAM" id="SSF52151">
    <property type="entry name" value="FabD/lysophospholipase-like"/>
    <property type="match status" value="1"/>
</dbReference>
<dbReference type="GO" id="GO:0016042">
    <property type="term" value="P:lipid catabolic process"/>
    <property type="evidence" value="ECO:0007669"/>
    <property type="project" value="UniProtKB-UniRule"/>
</dbReference>
<proteinExistence type="predicted"/>
<dbReference type="Gene3D" id="3.40.1090.10">
    <property type="entry name" value="Cytosolic phospholipase A2 catalytic domain"/>
    <property type="match status" value="2"/>
</dbReference>
<dbReference type="InterPro" id="IPR016035">
    <property type="entry name" value="Acyl_Trfase/lysoPLipase"/>
</dbReference>
<dbReference type="PANTHER" id="PTHR14226:SF78">
    <property type="entry name" value="SLR0060 PROTEIN"/>
    <property type="match status" value="1"/>
</dbReference>
<dbReference type="EMBL" id="CP043617">
    <property type="protein sequence ID" value="QFR49599.1"/>
    <property type="molecule type" value="Genomic_DNA"/>
</dbReference>
<gene>
    <name evidence="6" type="ORF">FJR48_07565</name>
</gene>
<evidence type="ECO:0000313" key="7">
    <source>
        <dbReference type="Proteomes" id="UP000326944"/>
    </source>
</evidence>
<dbReference type="PROSITE" id="PS51635">
    <property type="entry name" value="PNPLA"/>
    <property type="match status" value="1"/>
</dbReference>
<dbReference type="Pfam" id="PF01734">
    <property type="entry name" value="Patatin"/>
    <property type="match status" value="1"/>
</dbReference>
<evidence type="ECO:0000256" key="3">
    <source>
        <dbReference type="ARBA" id="ARBA00023098"/>
    </source>
</evidence>
<keyword evidence="3 4" id="KW-0443">Lipid metabolism</keyword>
<reference evidence="6 7" key="1">
    <citation type="submission" date="2019-09" db="EMBL/GenBank/DDBJ databases">
        <title>Sulfurimonas gotlandica sp. nov., a chemoautotrophic and psychrotolerant epsilonproteobacterium isolated from a pelagic redoxcline, and an emended description of the genus Sulfurimonas.</title>
        <authorList>
            <person name="Wang S."/>
            <person name="Jiang L."/>
            <person name="Shao S."/>
        </authorList>
    </citation>
    <scope>NUCLEOTIDE SEQUENCE [LARGE SCALE GENOMIC DNA]</scope>
    <source>
        <strain evidence="6 7">GYSZ_1</strain>
    </source>
</reference>